<dbReference type="RefSeq" id="WP_330196381.1">
    <property type="nucleotide sequence ID" value="NZ_JAZDRO010000003.1"/>
</dbReference>
<protein>
    <submittedName>
        <fullName evidence="2">Alpha/beta fold hydrolase</fullName>
    </submittedName>
</protein>
<sequence>MTGHDVRTESLTIRARDGYPLAAHAVVPERPKAAVLISSGTGFPKEFYTRIAEHGAARGFACLLYDYRGIGGSVPESLRGFKADMTIWGRRDMPAAIDAAGALAPGKPLFTVGHSVGGHLIGFAPNADKALAHAFVNVGSGYWGKHAAHYKPQALFFWLAYGPACLAALGHIPGGGLWGGTALPKGVFTQWRRWCFQPDYFCGELPDLRPNWFDDVTAPIRSWGMTDDPIANRASTPDLLRLYSRAPVEEIWLDPAELGQTVIGHQGLFTRKGEAFWPKPFDWFEEVMDRGEATGP</sequence>
<keyword evidence="3" id="KW-1185">Reference proteome</keyword>
<evidence type="ECO:0000259" key="1">
    <source>
        <dbReference type="Pfam" id="PF12146"/>
    </source>
</evidence>
<dbReference type="InterPro" id="IPR017208">
    <property type="entry name" value="UCP037442_abhydr"/>
</dbReference>
<name>A0ABU7M090_9PROT</name>
<gene>
    <name evidence="2" type="ORF">V0U35_09070</name>
</gene>
<reference evidence="2 3" key="1">
    <citation type="submission" date="2024-01" db="EMBL/GenBank/DDBJ databases">
        <title>Hyphobacterium bacterium isolated from marine sediment.</title>
        <authorList>
            <person name="Zhao S."/>
        </authorList>
    </citation>
    <scope>NUCLEOTIDE SEQUENCE [LARGE SCALE GENOMIC DNA]</scope>
    <source>
        <strain evidence="2 3">Y60-23</strain>
    </source>
</reference>
<dbReference type="EMBL" id="JAZDRO010000003">
    <property type="protein sequence ID" value="MEE2566830.1"/>
    <property type="molecule type" value="Genomic_DNA"/>
</dbReference>
<dbReference type="Proteomes" id="UP001310692">
    <property type="component" value="Unassembled WGS sequence"/>
</dbReference>
<comment type="caution">
    <text evidence="2">The sequence shown here is derived from an EMBL/GenBank/DDBJ whole genome shotgun (WGS) entry which is preliminary data.</text>
</comment>
<dbReference type="Pfam" id="PF12146">
    <property type="entry name" value="Hydrolase_4"/>
    <property type="match status" value="1"/>
</dbReference>
<keyword evidence="2" id="KW-0378">Hydrolase</keyword>
<dbReference type="SUPFAM" id="SSF53474">
    <property type="entry name" value="alpha/beta-Hydrolases"/>
    <property type="match status" value="1"/>
</dbReference>
<dbReference type="InterPro" id="IPR022742">
    <property type="entry name" value="Hydrolase_4"/>
</dbReference>
<dbReference type="GO" id="GO:0016787">
    <property type="term" value="F:hydrolase activity"/>
    <property type="evidence" value="ECO:0007669"/>
    <property type="project" value="UniProtKB-KW"/>
</dbReference>
<evidence type="ECO:0000313" key="3">
    <source>
        <dbReference type="Proteomes" id="UP001310692"/>
    </source>
</evidence>
<evidence type="ECO:0000313" key="2">
    <source>
        <dbReference type="EMBL" id="MEE2566830.1"/>
    </source>
</evidence>
<feature type="domain" description="Serine aminopeptidase S33" evidence="1">
    <location>
        <begin position="30"/>
        <end position="148"/>
    </location>
</feature>
<dbReference type="Gene3D" id="3.40.50.1820">
    <property type="entry name" value="alpha/beta hydrolase"/>
    <property type="match status" value="1"/>
</dbReference>
<accession>A0ABU7M090</accession>
<dbReference type="PIRSF" id="PIRSF037442">
    <property type="entry name" value="UCP037442_abhydr"/>
    <property type="match status" value="1"/>
</dbReference>
<organism evidence="2 3">
    <name type="scientific">Hyphobacterium marinum</name>
    <dbReference type="NCBI Taxonomy" id="3116574"/>
    <lineage>
        <taxon>Bacteria</taxon>
        <taxon>Pseudomonadati</taxon>
        <taxon>Pseudomonadota</taxon>
        <taxon>Alphaproteobacteria</taxon>
        <taxon>Maricaulales</taxon>
        <taxon>Maricaulaceae</taxon>
        <taxon>Hyphobacterium</taxon>
    </lineage>
</organism>
<proteinExistence type="predicted"/>
<dbReference type="InterPro" id="IPR029058">
    <property type="entry name" value="AB_hydrolase_fold"/>
</dbReference>